<dbReference type="GO" id="GO:0015074">
    <property type="term" value="P:DNA integration"/>
    <property type="evidence" value="ECO:0007669"/>
    <property type="project" value="InterPro"/>
</dbReference>
<feature type="domain" description="Integrase catalytic" evidence="1">
    <location>
        <begin position="15"/>
        <end position="71"/>
    </location>
</feature>
<dbReference type="RefSeq" id="WP_046997150.1">
    <property type="nucleotide sequence ID" value="NZ_JAIQ01000135.1"/>
</dbReference>
<name>A0A0G9JV11_9BACT</name>
<sequence>SMSKKGDCWDNAVAESFFHSLKTELIHHEKFLTRSQANEKIFEYIEIFYNRQRLHSSNGYMSPSEFEDKMLRLEMVS</sequence>
<evidence type="ECO:0000259" key="1">
    <source>
        <dbReference type="Pfam" id="PF13333"/>
    </source>
</evidence>
<dbReference type="Pfam" id="PF13333">
    <property type="entry name" value="rve_2"/>
    <property type="match status" value="1"/>
</dbReference>
<protein>
    <recommendedName>
        <fullName evidence="1">Integrase catalytic domain-containing protein</fullName>
    </recommendedName>
</protein>
<dbReference type="PATRIC" id="fig|1447256.3.peg.1956"/>
<reference evidence="2 3" key="1">
    <citation type="submission" date="2014-01" db="EMBL/GenBank/DDBJ databases">
        <title>Development of a Comparative Genomic Fingerprinting Assay for High Resolution Genotyping of Arcobacter butzleri.</title>
        <authorList>
            <person name="Webb A.L."/>
            <person name="Inglis G.D."/>
            <person name="Kruczkiewicz P."/>
            <person name="Selinger L.B."/>
            <person name="Taboada E.N."/>
        </authorList>
    </citation>
    <scope>NUCLEOTIDE SEQUENCE [LARGE SCALE GENOMIC DNA]</scope>
    <source>
        <strain evidence="2 3">L348</strain>
    </source>
</reference>
<dbReference type="InterPro" id="IPR001584">
    <property type="entry name" value="Integrase_cat-core"/>
</dbReference>
<evidence type="ECO:0000313" key="3">
    <source>
        <dbReference type="Proteomes" id="UP000035514"/>
    </source>
</evidence>
<organism evidence="2 3">
    <name type="scientific">Aliarcobacter butzleri L348</name>
    <dbReference type="NCBI Taxonomy" id="1447256"/>
    <lineage>
        <taxon>Bacteria</taxon>
        <taxon>Pseudomonadati</taxon>
        <taxon>Campylobacterota</taxon>
        <taxon>Epsilonproteobacteria</taxon>
        <taxon>Campylobacterales</taxon>
        <taxon>Arcobacteraceae</taxon>
        <taxon>Aliarcobacter</taxon>
    </lineage>
</organism>
<dbReference type="SUPFAM" id="SSF53098">
    <property type="entry name" value="Ribonuclease H-like"/>
    <property type="match status" value="1"/>
</dbReference>
<dbReference type="AlphaFoldDB" id="A0A0G9JV11"/>
<evidence type="ECO:0000313" key="2">
    <source>
        <dbReference type="EMBL" id="KLD98035.1"/>
    </source>
</evidence>
<dbReference type="PANTHER" id="PTHR46889:SF4">
    <property type="entry name" value="TRANSPOSASE INSO FOR INSERTION SEQUENCE ELEMENT IS911B-RELATED"/>
    <property type="match status" value="1"/>
</dbReference>
<dbReference type="GO" id="GO:0003676">
    <property type="term" value="F:nucleic acid binding"/>
    <property type="evidence" value="ECO:0007669"/>
    <property type="project" value="InterPro"/>
</dbReference>
<dbReference type="Gene3D" id="3.30.420.10">
    <property type="entry name" value="Ribonuclease H-like superfamily/Ribonuclease H"/>
    <property type="match status" value="1"/>
</dbReference>
<dbReference type="Proteomes" id="UP000035514">
    <property type="component" value="Unassembled WGS sequence"/>
</dbReference>
<comment type="caution">
    <text evidence="2">The sequence shown here is derived from an EMBL/GenBank/DDBJ whole genome shotgun (WGS) entry which is preliminary data.</text>
</comment>
<gene>
    <name evidence="2" type="ORF">AA20_10010</name>
</gene>
<feature type="non-terminal residue" evidence="2">
    <location>
        <position position="1"/>
    </location>
</feature>
<dbReference type="PANTHER" id="PTHR46889">
    <property type="entry name" value="TRANSPOSASE INSF FOR INSERTION SEQUENCE IS3B-RELATED"/>
    <property type="match status" value="1"/>
</dbReference>
<proteinExistence type="predicted"/>
<dbReference type="InterPro" id="IPR050900">
    <property type="entry name" value="Transposase_IS3/IS150/IS904"/>
</dbReference>
<dbReference type="EMBL" id="JAIQ01000135">
    <property type="protein sequence ID" value="KLD98035.1"/>
    <property type="molecule type" value="Genomic_DNA"/>
</dbReference>
<dbReference type="InterPro" id="IPR012337">
    <property type="entry name" value="RNaseH-like_sf"/>
</dbReference>
<accession>A0A0G9JV11</accession>
<dbReference type="InterPro" id="IPR036397">
    <property type="entry name" value="RNaseH_sf"/>
</dbReference>